<feature type="domain" description="KRAB" evidence="1">
    <location>
        <begin position="14"/>
        <end position="87"/>
    </location>
</feature>
<dbReference type="PANTHER" id="PTHR23232:SF142">
    <property type="entry name" value="GASTRULA ZINC FINGER PROTEIN XLCGF57.1-LIKE-RELATED"/>
    <property type="match status" value="1"/>
</dbReference>
<sequence length="104" mass="12042">MAPGLMTTWSQDRGTFEEVVVDLSQEGWTLLTSTQKILYKDVTLEIFRNLASVRSLNLEPKRPLQTRMKFGENHLLSGKKRSTYSTWRGTPCIKSMWKSSLKQF</sequence>
<evidence type="ECO:0000259" key="1">
    <source>
        <dbReference type="PROSITE" id="PS50805"/>
    </source>
</evidence>
<reference evidence="2" key="1">
    <citation type="submission" date="2020-12" db="EMBL/GenBank/DDBJ databases">
        <authorList>
            <consortium name="Molecular Ecology Group"/>
        </authorList>
    </citation>
    <scope>NUCLEOTIDE SEQUENCE</scope>
    <source>
        <strain evidence="2">TBG_1078</strain>
    </source>
</reference>
<dbReference type="SMART" id="SM00349">
    <property type="entry name" value="KRAB"/>
    <property type="match status" value="1"/>
</dbReference>
<dbReference type="Gene3D" id="6.10.140.140">
    <property type="match status" value="1"/>
</dbReference>
<accession>A0A811YMR9</accession>
<dbReference type="InterPro" id="IPR001909">
    <property type="entry name" value="KRAB"/>
</dbReference>
<dbReference type="CDD" id="cd07765">
    <property type="entry name" value="KRAB_A-box"/>
    <property type="match status" value="1"/>
</dbReference>
<dbReference type="InterPro" id="IPR050169">
    <property type="entry name" value="Krueppel_C2H2_ZnF"/>
</dbReference>
<gene>
    <name evidence="2" type="ORF">NYPRO_LOCUS9372</name>
</gene>
<dbReference type="InterPro" id="IPR036051">
    <property type="entry name" value="KRAB_dom_sf"/>
</dbReference>
<dbReference type="EMBL" id="CAJHUB010000677">
    <property type="protein sequence ID" value="CAD7676577.1"/>
    <property type="molecule type" value="Genomic_DNA"/>
</dbReference>
<dbReference type="PANTHER" id="PTHR23232">
    <property type="entry name" value="KRAB DOMAIN C2H2 ZINC FINGER"/>
    <property type="match status" value="1"/>
</dbReference>
<protein>
    <submittedName>
        <fullName evidence="2">(raccoon dog) hypothetical protein</fullName>
    </submittedName>
</protein>
<dbReference type="Proteomes" id="UP000645828">
    <property type="component" value="Unassembled WGS sequence"/>
</dbReference>
<dbReference type="SUPFAM" id="SSF109640">
    <property type="entry name" value="KRAB domain (Kruppel-associated box)"/>
    <property type="match status" value="1"/>
</dbReference>
<dbReference type="Pfam" id="PF01352">
    <property type="entry name" value="KRAB"/>
    <property type="match status" value="1"/>
</dbReference>
<dbReference type="AlphaFoldDB" id="A0A811YMR9"/>
<comment type="caution">
    <text evidence="2">The sequence shown here is derived from an EMBL/GenBank/DDBJ whole genome shotgun (WGS) entry which is preliminary data.</text>
</comment>
<organism evidence="2 3">
    <name type="scientific">Nyctereutes procyonoides</name>
    <name type="common">Raccoon dog</name>
    <name type="synonym">Canis procyonoides</name>
    <dbReference type="NCBI Taxonomy" id="34880"/>
    <lineage>
        <taxon>Eukaryota</taxon>
        <taxon>Metazoa</taxon>
        <taxon>Chordata</taxon>
        <taxon>Craniata</taxon>
        <taxon>Vertebrata</taxon>
        <taxon>Euteleostomi</taxon>
        <taxon>Mammalia</taxon>
        <taxon>Eutheria</taxon>
        <taxon>Laurasiatheria</taxon>
        <taxon>Carnivora</taxon>
        <taxon>Caniformia</taxon>
        <taxon>Canidae</taxon>
        <taxon>Nyctereutes</taxon>
    </lineage>
</organism>
<dbReference type="GO" id="GO:0006355">
    <property type="term" value="P:regulation of DNA-templated transcription"/>
    <property type="evidence" value="ECO:0007669"/>
    <property type="project" value="InterPro"/>
</dbReference>
<keyword evidence="3" id="KW-1185">Reference proteome</keyword>
<dbReference type="PROSITE" id="PS50805">
    <property type="entry name" value="KRAB"/>
    <property type="match status" value="1"/>
</dbReference>
<evidence type="ECO:0000313" key="2">
    <source>
        <dbReference type="EMBL" id="CAD7676577.1"/>
    </source>
</evidence>
<name>A0A811YMR9_NYCPR</name>
<proteinExistence type="predicted"/>
<evidence type="ECO:0000313" key="3">
    <source>
        <dbReference type="Proteomes" id="UP000645828"/>
    </source>
</evidence>